<dbReference type="CDD" id="cd08898">
    <property type="entry name" value="SRPBCC_CalC_Aha1-like_5"/>
    <property type="match status" value="1"/>
</dbReference>
<dbReference type="SUPFAM" id="SSF55961">
    <property type="entry name" value="Bet v1-like"/>
    <property type="match status" value="1"/>
</dbReference>
<dbReference type="Proteomes" id="UP001519654">
    <property type="component" value="Unassembled WGS sequence"/>
</dbReference>
<keyword evidence="4" id="KW-1185">Reference proteome</keyword>
<accession>A0ABS5YSV0</accession>
<dbReference type="Gene3D" id="3.30.530.20">
    <property type="match status" value="1"/>
</dbReference>
<name>A0ABS5YSV0_9ACTN</name>
<dbReference type="InterPro" id="IPR013538">
    <property type="entry name" value="ASHA1/2-like_C"/>
</dbReference>
<comment type="similarity">
    <text evidence="1">Belongs to the AHA1 family.</text>
</comment>
<evidence type="ECO:0000313" key="3">
    <source>
        <dbReference type="EMBL" id="MBU2666535.1"/>
    </source>
</evidence>
<feature type="domain" description="Activator of Hsp90 ATPase homologue 1/2-like C-terminal" evidence="2">
    <location>
        <begin position="14"/>
        <end position="147"/>
    </location>
</feature>
<dbReference type="RefSeq" id="WP_215790175.1">
    <property type="nucleotide sequence ID" value="NZ_JAHKKG010000007.1"/>
</dbReference>
<protein>
    <submittedName>
        <fullName evidence="3">SRPBCC family protein</fullName>
    </submittedName>
</protein>
<comment type="caution">
    <text evidence="3">The sequence shown here is derived from an EMBL/GenBank/DDBJ whole genome shotgun (WGS) entry which is preliminary data.</text>
</comment>
<dbReference type="EMBL" id="JAHKKG010000007">
    <property type="protein sequence ID" value="MBU2666535.1"/>
    <property type="molecule type" value="Genomic_DNA"/>
</dbReference>
<evidence type="ECO:0000256" key="1">
    <source>
        <dbReference type="ARBA" id="ARBA00006817"/>
    </source>
</evidence>
<evidence type="ECO:0000313" key="4">
    <source>
        <dbReference type="Proteomes" id="UP001519654"/>
    </source>
</evidence>
<reference evidence="3 4" key="1">
    <citation type="submission" date="2021-06" db="EMBL/GenBank/DDBJ databases">
        <title>Actinoplanes lichenicola sp. nov., and Actinoplanes ovalisporus sp. nov., isolated from lichen in Thailand.</title>
        <authorList>
            <person name="Saeng-In P."/>
            <person name="Kanchanasin P."/>
            <person name="Yuki M."/>
            <person name="Kudo T."/>
            <person name="Ohkuma M."/>
            <person name="Phongsopitanun W."/>
            <person name="Tanasupawat S."/>
        </authorList>
    </citation>
    <scope>NUCLEOTIDE SEQUENCE [LARGE SCALE GENOMIC DNA]</scope>
    <source>
        <strain evidence="3 4">NBRC 110975</strain>
    </source>
</reference>
<proteinExistence type="inferred from homology"/>
<organism evidence="3 4">
    <name type="scientific">Paractinoplanes bogorensis</name>
    <dbReference type="NCBI Taxonomy" id="1610840"/>
    <lineage>
        <taxon>Bacteria</taxon>
        <taxon>Bacillati</taxon>
        <taxon>Actinomycetota</taxon>
        <taxon>Actinomycetes</taxon>
        <taxon>Micromonosporales</taxon>
        <taxon>Micromonosporaceae</taxon>
        <taxon>Paractinoplanes</taxon>
    </lineage>
</organism>
<gene>
    <name evidence="3" type="ORF">KOI35_23795</name>
</gene>
<dbReference type="Pfam" id="PF08327">
    <property type="entry name" value="AHSA1"/>
    <property type="match status" value="1"/>
</dbReference>
<dbReference type="InterPro" id="IPR023393">
    <property type="entry name" value="START-like_dom_sf"/>
</dbReference>
<sequence length="149" mass="16502">MGNDRIERDTFVQAPIERVWAVITEPGHVGAWFGTGEPAEIDLRPGGIMRLDHGEYGVFPTLIVAVDAPRYFSYRWASAFPGEVASEDNATLVEFFLEPEAGGTRVRVVETGFAALTIPAERESTAGFDSHDEGWRGMVENLREYAEKP</sequence>
<evidence type="ECO:0000259" key="2">
    <source>
        <dbReference type="Pfam" id="PF08327"/>
    </source>
</evidence>